<protein>
    <recommendedName>
        <fullName evidence="7">Tagatose-6-phosphate kinase</fullName>
        <ecNumber evidence="7">2.7.1.144</ecNumber>
    </recommendedName>
</protein>
<dbReference type="InterPro" id="IPR022463">
    <property type="entry name" value="1-PFruKinase"/>
</dbReference>
<evidence type="ECO:0000256" key="1">
    <source>
        <dbReference type="ARBA" id="ARBA00005380"/>
    </source>
</evidence>
<dbReference type="InterPro" id="IPR011611">
    <property type="entry name" value="PfkB_dom"/>
</dbReference>
<accession>A0A7W2AI05</accession>
<feature type="domain" description="Carbohydrate kinase PfkB" evidence="9">
    <location>
        <begin position="11"/>
        <end position="287"/>
    </location>
</feature>
<gene>
    <name evidence="10" type="primary">pfkB</name>
    <name evidence="10" type="ORF">H1164_10380</name>
</gene>
<dbReference type="PANTHER" id="PTHR46566:SF1">
    <property type="entry name" value="1-PHOSPHOFRUCTOKINASE"/>
    <property type="match status" value="1"/>
</dbReference>
<dbReference type="InterPro" id="IPR002173">
    <property type="entry name" value="Carboh/pur_kinase_PfkB_CS"/>
</dbReference>
<evidence type="ECO:0000313" key="11">
    <source>
        <dbReference type="Proteomes" id="UP000530514"/>
    </source>
</evidence>
<dbReference type="GO" id="GO:0005524">
    <property type="term" value="F:ATP binding"/>
    <property type="evidence" value="ECO:0007669"/>
    <property type="project" value="UniProtKB-UniRule"/>
</dbReference>
<evidence type="ECO:0000256" key="4">
    <source>
        <dbReference type="ARBA" id="ARBA00022777"/>
    </source>
</evidence>
<evidence type="ECO:0000256" key="2">
    <source>
        <dbReference type="ARBA" id="ARBA00022679"/>
    </source>
</evidence>
<dbReference type="Gene3D" id="3.40.1190.20">
    <property type="match status" value="1"/>
</dbReference>
<keyword evidence="11" id="KW-1185">Reference proteome</keyword>
<dbReference type="GO" id="GO:0008662">
    <property type="term" value="F:1-phosphofructokinase activity"/>
    <property type="evidence" value="ECO:0007669"/>
    <property type="project" value="UniProtKB-UniRule"/>
</dbReference>
<dbReference type="EC" id="2.7.1.144" evidence="7"/>
<evidence type="ECO:0000313" key="10">
    <source>
        <dbReference type="EMBL" id="MBA4543301.1"/>
    </source>
</evidence>
<comment type="caution">
    <text evidence="10">The sequence shown here is derived from an EMBL/GenBank/DDBJ whole genome shotgun (WGS) entry which is preliminary data.</text>
</comment>
<organism evidence="10 11">
    <name type="scientific">Thermoactinomyces daqus</name>
    <dbReference type="NCBI Taxonomy" id="1329516"/>
    <lineage>
        <taxon>Bacteria</taxon>
        <taxon>Bacillati</taxon>
        <taxon>Bacillota</taxon>
        <taxon>Bacilli</taxon>
        <taxon>Bacillales</taxon>
        <taxon>Thermoactinomycetaceae</taxon>
        <taxon>Thermoactinomyces</taxon>
    </lineage>
</organism>
<dbReference type="InterPro" id="IPR029056">
    <property type="entry name" value="Ribokinase-like"/>
</dbReference>
<evidence type="ECO:0000256" key="5">
    <source>
        <dbReference type="ARBA" id="ARBA00022840"/>
    </source>
</evidence>
<dbReference type="EMBL" id="JACEIP010000014">
    <property type="protein sequence ID" value="MBA4543301.1"/>
    <property type="molecule type" value="Genomic_DNA"/>
</dbReference>
<dbReference type="GO" id="GO:0005988">
    <property type="term" value="P:lactose metabolic process"/>
    <property type="evidence" value="ECO:0007669"/>
    <property type="project" value="UniProtKB-KW"/>
</dbReference>
<dbReference type="AlphaFoldDB" id="A0A7W2AI05"/>
<evidence type="ECO:0000256" key="6">
    <source>
        <dbReference type="ARBA" id="ARBA00047745"/>
    </source>
</evidence>
<dbReference type="PROSITE" id="PS00583">
    <property type="entry name" value="PFKB_KINASES_1"/>
    <property type="match status" value="1"/>
</dbReference>
<keyword evidence="2 7" id="KW-0808">Transferase</keyword>
<dbReference type="GO" id="GO:0016052">
    <property type="term" value="P:carbohydrate catabolic process"/>
    <property type="evidence" value="ECO:0007669"/>
    <property type="project" value="UniProtKB-ARBA"/>
</dbReference>
<dbReference type="NCBIfam" id="TIGR03168">
    <property type="entry name" value="1-PFK"/>
    <property type="match status" value="1"/>
</dbReference>
<comment type="similarity">
    <text evidence="7">Belongs to the carbohydrate kinase PfkB family. LacC subfamily.</text>
</comment>
<keyword evidence="7" id="KW-0423">Lactose metabolism</keyword>
<dbReference type="Proteomes" id="UP000530514">
    <property type="component" value="Unassembled WGS sequence"/>
</dbReference>
<keyword evidence="3 7" id="KW-0547">Nucleotide-binding</keyword>
<proteinExistence type="inferred from homology"/>
<dbReference type="PIRSF" id="PIRSF000535">
    <property type="entry name" value="1PFK/6PFK/LacC"/>
    <property type="match status" value="1"/>
</dbReference>
<dbReference type="PROSITE" id="PS00584">
    <property type="entry name" value="PFKB_KINASES_2"/>
    <property type="match status" value="1"/>
</dbReference>
<dbReference type="GO" id="GO:0009024">
    <property type="term" value="F:tagatose-6-phosphate kinase activity"/>
    <property type="evidence" value="ECO:0007669"/>
    <property type="project" value="UniProtKB-EC"/>
</dbReference>
<dbReference type="UniPathway" id="UPA00704">
    <property type="reaction ID" value="UER00715"/>
</dbReference>
<comment type="function">
    <text evidence="8">Catalyzes the ATP-dependent phosphorylation of fructose-l-phosphate to fructose-l,6-bisphosphate.</text>
</comment>
<dbReference type="FunFam" id="3.40.1190.20:FF:000001">
    <property type="entry name" value="Phosphofructokinase"/>
    <property type="match status" value="1"/>
</dbReference>
<evidence type="ECO:0000256" key="7">
    <source>
        <dbReference type="PIRNR" id="PIRNR000535"/>
    </source>
</evidence>
<dbReference type="GO" id="GO:0044281">
    <property type="term" value="P:small molecule metabolic process"/>
    <property type="evidence" value="ECO:0007669"/>
    <property type="project" value="UniProtKB-ARBA"/>
</dbReference>
<reference evidence="10 11" key="1">
    <citation type="submission" date="2020-07" db="EMBL/GenBank/DDBJ databases">
        <authorList>
            <person name="Feng H."/>
        </authorList>
    </citation>
    <scope>NUCLEOTIDE SEQUENCE [LARGE SCALE GENOMIC DNA]</scope>
    <source>
        <strain evidence="11">s-11</strain>
    </source>
</reference>
<comment type="catalytic activity">
    <reaction evidence="7">
        <text>D-tagatofuranose 6-phosphate + ATP = D-tagatofuranose 1,6-bisphosphate + ADP + H(+)</text>
        <dbReference type="Rhea" id="RHEA:12420"/>
        <dbReference type="ChEBI" id="CHEBI:15378"/>
        <dbReference type="ChEBI" id="CHEBI:30616"/>
        <dbReference type="ChEBI" id="CHEBI:58694"/>
        <dbReference type="ChEBI" id="CHEBI:58695"/>
        <dbReference type="ChEBI" id="CHEBI:456216"/>
        <dbReference type="EC" id="2.7.1.144"/>
    </reaction>
</comment>
<dbReference type="RefSeq" id="WP_033100027.1">
    <property type="nucleotide sequence ID" value="NZ_JACEIP010000014.1"/>
</dbReference>
<keyword evidence="4 8" id="KW-0418">Kinase</keyword>
<comment type="catalytic activity">
    <reaction evidence="6 8">
        <text>beta-D-fructose 1-phosphate + ATP = beta-D-fructose 1,6-bisphosphate + ADP + H(+)</text>
        <dbReference type="Rhea" id="RHEA:14213"/>
        <dbReference type="ChEBI" id="CHEBI:15378"/>
        <dbReference type="ChEBI" id="CHEBI:30616"/>
        <dbReference type="ChEBI" id="CHEBI:32966"/>
        <dbReference type="ChEBI" id="CHEBI:138881"/>
        <dbReference type="ChEBI" id="CHEBI:456216"/>
        <dbReference type="EC" id="2.7.1.56"/>
    </reaction>
</comment>
<dbReference type="GO" id="GO:0005829">
    <property type="term" value="C:cytosol"/>
    <property type="evidence" value="ECO:0007669"/>
    <property type="project" value="TreeGrafter"/>
</dbReference>
<keyword evidence="5 7" id="KW-0067">ATP-binding</keyword>
<name>A0A7W2AI05_9BACL</name>
<dbReference type="PANTHER" id="PTHR46566">
    <property type="entry name" value="1-PHOSPHOFRUCTOKINASE-RELATED"/>
    <property type="match status" value="1"/>
</dbReference>
<comment type="pathway">
    <text evidence="7">Carbohydrate metabolism; D-tagatose 6-phosphate degradation; D-glyceraldehyde 3-phosphate and glycerone phosphate from D-tagatose 6-phosphate: step 1/2.</text>
</comment>
<dbReference type="NCBIfam" id="TIGR03828">
    <property type="entry name" value="pfkB"/>
    <property type="match status" value="1"/>
</dbReference>
<sequence length="313" mass="33191">MIYTVTLNPSIDLVVNVPSFQLNGLNRMQKEQKFPGGKGINVSRVLSRLGAETTALGFIGGFTGAFIRDTLHEEGIGTDFIRVDGDSRINIKLKTEDGETEINGQGPSISEEQIALLREKLNALAEGDVLVLAGSIPRSLPAGLYEDLTGILSPRGVKVVVDASGEALGKVIAHRPFLIKPNHHELGELFGVTLTNAMEILPYGHQLLEQGARHVIVSMAGAGALLFAEEGTYQATVPQGKVINSVGAGDSLVAGFLSTYVRTGDLLESFRCGIAAGSATAFSSDLCTKNQVEQLLPQVKIKPVVHPIDLGAI</sequence>
<dbReference type="CDD" id="cd01164">
    <property type="entry name" value="FruK_PfkB_like"/>
    <property type="match status" value="1"/>
</dbReference>
<dbReference type="InterPro" id="IPR017583">
    <property type="entry name" value="Tagatose/fructose_Pkinase"/>
</dbReference>
<comment type="similarity">
    <text evidence="1">Belongs to the carbohydrate kinase pfkB family.</text>
</comment>
<dbReference type="SUPFAM" id="SSF53613">
    <property type="entry name" value="Ribokinase-like"/>
    <property type="match status" value="1"/>
</dbReference>
<evidence type="ECO:0000259" key="9">
    <source>
        <dbReference type="Pfam" id="PF00294"/>
    </source>
</evidence>
<dbReference type="OrthoDB" id="9801219at2"/>
<evidence type="ECO:0000256" key="8">
    <source>
        <dbReference type="RuleBase" id="RU369061"/>
    </source>
</evidence>
<dbReference type="GO" id="GO:2001059">
    <property type="term" value="P:D-tagatose 6-phosphate catabolic process"/>
    <property type="evidence" value="ECO:0007669"/>
    <property type="project" value="UniProtKB-UniPathway"/>
</dbReference>
<dbReference type="Pfam" id="PF00294">
    <property type="entry name" value="PfkB"/>
    <property type="match status" value="1"/>
</dbReference>
<evidence type="ECO:0000256" key="3">
    <source>
        <dbReference type="ARBA" id="ARBA00022741"/>
    </source>
</evidence>